<proteinExistence type="predicted"/>
<keyword evidence="1" id="KW-0732">Signal</keyword>
<dbReference type="Pfam" id="PF05439">
    <property type="entry name" value="JTB"/>
    <property type="match status" value="1"/>
</dbReference>
<keyword evidence="3" id="KW-1185">Reference proteome</keyword>
<dbReference type="GO" id="GO:0005819">
    <property type="term" value="C:spindle"/>
    <property type="evidence" value="ECO:0007669"/>
    <property type="project" value="TreeGrafter"/>
</dbReference>
<dbReference type="AlphaFoldDB" id="A0A8C4RTS9"/>
<dbReference type="GO" id="GO:0030496">
    <property type="term" value="C:midbody"/>
    <property type="evidence" value="ECO:0007669"/>
    <property type="project" value="TreeGrafter"/>
</dbReference>
<evidence type="ECO:0000313" key="2">
    <source>
        <dbReference type="Ensembl" id="ENSECRP00000006659.1"/>
    </source>
</evidence>
<dbReference type="GO" id="GO:0000281">
    <property type="term" value="P:mitotic cytokinesis"/>
    <property type="evidence" value="ECO:0007669"/>
    <property type="project" value="TreeGrafter"/>
</dbReference>
<dbReference type="PANTHER" id="PTHR13041">
    <property type="entry name" value="JTB PROTEIN-RELATED"/>
    <property type="match status" value="1"/>
</dbReference>
<reference evidence="2" key="2">
    <citation type="submission" date="2025-08" db="UniProtKB">
        <authorList>
            <consortium name="Ensembl"/>
        </authorList>
    </citation>
    <scope>IDENTIFICATION</scope>
</reference>
<protein>
    <submittedName>
        <fullName evidence="2">Uncharacterized protein</fullName>
    </submittedName>
</protein>
<dbReference type="GO" id="GO:0005737">
    <property type="term" value="C:cytoplasm"/>
    <property type="evidence" value="ECO:0007669"/>
    <property type="project" value="TreeGrafter"/>
</dbReference>
<reference evidence="2" key="3">
    <citation type="submission" date="2025-09" db="UniProtKB">
        <authorList>
            <consortium name="Ensembl"/>
        </authorList>
    </citation>
    <scope>IDENTIFICATION</scope>
</reference>
<evidence type="ECO:0000256" key="1">
    <source>
        <dbReference type="SAM" id="SignalP"/>
    </source>
</evidence>
<feature type="signal peptide" evidence="1">
    <location>
        <begin position="1"/>
        <end position="22"/>
    </location>
</feature>
<evidence type="ECO:0000313" key="3">
    <source>
        <dbReference type="Proteomes" id="UP000694620"/>
    </source>
</evidence>
<organism evidence="2 3">
    <name type="scientific">Erpetoichthys calabaricus</name>
    <name type="common">Rope fish</name>
    <name type="synonym">Calamoichthys calabaricus</name>
    <dbReference type="NCBI Taxonomy" id="27687"/>
    <lineage>
        <taxon>Eukaryota</taxon>
        <taxon>Metazoa</taxon>
        <taxon>Chordata</taxon>
        <taxon>Craniata</taxon>
        <taxon>Vertebrata</taxon>
        <taxon>Euteleostomi</taxon>
        <taxon>Actinopterygii</taxon>
        <taxon>Polypteriformes</taxon>
        <taxon>Polypteridae</taxon>
        <taxon>Erpetoichthys</taxon>
    </lineage>
</organism>
<dbReference type="PANTHER" id="PTHR13041:SF3">
    <property type="entry name" value="PROTEIN JTB"/>
    <property type="match status" value="1"/>
</dbReference>
<sequence length="96" mass="11431">MWEKLRVISKCITFFSLATASAQLSRPCWETEEFTVQQECFECSDYQKVHIHMSGKDEYRNCRSVSAEELKFWKFEGCRALDRRAENKVRRQIEGI</sequence>
<dbReference type="InterPro" id="IPR008657">
    <property type="entry name" value="JTB"/>
</dbReference>
<feature type="chain" id="PRO_5034389598" evidence="1">
    <location>
        <begin position="23"/>
        <end position="96"/>
    </location>
</feature>
<dbReference type="GO" id="GO:0016020">
    <property type="term" value="C:membrane"/>
    <property type="evidence" value="ECO:0007669"/>
    <property type="project" value="InterPro"/>
</dbReference>
<accession>A0A8C4RTS9</accession>
<dbReference type="GO" id="GO:0005813">
    <property type="term" value="C:centrosome"/>
    <property type="evidence" value="ECO:0007669"/>
    <property type="project" value="TreeGrafter"/>
</dbReference>
<dbReference type="Ensembl" id="ENSECRT00000006766.1">
    <property type="protein sequence ID" value="ENSECRP00000006659.1"/>
    <property type="gene ID" value="ENSECRG00000004441.1"/>
</dbReference>
<dbReference type="Proteomes" id="UP000694620">
    <property type="component" value="Chromosome 7"/>
</dbReference>
<reference evidence="2" key="1">
    <citation type="submission" date="2021-06" db="EMBL/GenBank/DDBJ databases">
        <authorList>
            <consortium name="Wellcome Sanger Institute Data Sharing"/>
        </authorList>
    </citation>
    <scope>NUCLEOTIDE SEQUENCE [LARGE SCALE GENOMIC DNA]</scope>
</reference>
<name>A0A8C4RTS9_ERPCA</name>